<evidence type="ECO:0000256" key="5">
    <source>
        <dbReference type="ARBA" id="ARBA00049117"/>
    </source>
</evidence>
<comment type="similarity">
    <text evidence="4">Belongs to the SIMIBI class G3E GTPase family. ZNG1 subfamily.</text>
</comment>
<keyword evidence="8" id="KW-1185">Reference proteome</keyword>
<keyword evidence="2" id="KW-0378">Hydrolase</keyword>
<evidence type="ECO:0000256" key="1">
    <source>
        <dbReference type="ARBA" id="ARBA00022741"/>
    </source>
</evidence>
<name>A0A4P8XK97_9BACL</name>
<dbReference type="SUPFAM" id="SSF90002">
    <property type="entry name" value="Hypothetical protein YjiA, C-terminal domain"/>
    <property type="match status" value="1"/>
</dbReference>
<dbReference type="KEGG" id="palo:E6C60_2410"/>
<dbReference type="Gene3D" id="3.40.50.300">
    <property type="entry name" value="P-loop containing nucleotide triphosphate hydrolases"/>
    <property type="match status" value="1"/>
</dbReference>
<dbReference type="Gene3D" id="3.30.1220.10">
    <property type="entry name" value="CobW-like, C-terminal domain"/>
    <property type="match status" value="1"/>
</dbReference>
<evidence type="ECO:0000256" key="4">
    <source>
        <dbReference type="ARBA" id="ARBA00034320"/>
    </source>
</evidence>
<dbReference type="SUPFAM" id="SSF52540">
    <property type="entry name" value="P-loop containing nucleoside triphosphate hydrolases"/>
    <property type="match status" value="1"/>
</dbReference>
<evidence type="ECO:0000313" key="8">
    <source>
        <dbReference type="Proteomes" id="UP000300879"/>
    </source>
</evidence>
<sequence>MRNKMTPVYILSGFLGSGKTTLLTRLLQHWKQEGLKPAVVMNEIGEVNIDSLAAGADVPTSELLSGCVCCTIRADFAAELGMLLQRDRPDVIVVEATGAANPMEILDGVAEASLYLNIELQQMITVVDTPHLLHLHREQRAKTYRLMQEQIRCANVLILNKTDRLSQDELSEVTEIVEKWNRSAAAFEAVRCHVDLEPMLSAVSRSEQSAAVPEGAVDDEIMNTPGRSFKGGAASHDTHAHVMSYTHHLQGPLDSRKFEAWIRELPRDIYRAKGILTFQDTASRYLFQYAFRETDYTRLPQEVELRDVLVFIGEQFDRTALKQQLQKLSEPT</sequence>
<dbReference type="GO" id="GO:0016787">
    <property type="term" value="F:hydrolase activity"/>
    <property type="evidence" value="ECO:0007669"/>
    <property type="project" value="UniProtKB-KW"/>
</dbReference>
<dbReference type="Pfam" id="PF02492">
    <property type="entry name" value="cobW"/>
    <property type="match status" value="1"/>
</dbReference>
<dbReference type="AlphaFoldDB" id="A0A4P8XK97"/>
<dbReference type="CDD" id="cd03112">
    <property type="entry name" value="CobW-like"/>
    <property type="match status" value="1"/>
</dbReference>
<dbReference type="PANTHER" id="PTHR13748">
    <property type="entry name" value="COBW-RELATED"/>
    <property type="match status" value="1"/>
</dbReference>
<dbReference type="InterPro" id="IPR051316">
    <property type="entry name" value="Zinc-reg_GTPase_activator"/>
</dbReference>
<dbReference type="InterPro" id="IPR027417">
    <property type="entry name" value="P-loop_NTPase"/>
</dbReference>
<reference evidence="7 8" key="1">
    <citation type="submission" date="2019-05" db="EMBL/GenBank/DDBJ databases">
        <authorList>
            <person name="Chen C."/>
        </authorList>
    </citation>
    <scope>NUCLEOTIDE SEQUENCE [LARGE SCALE GENOMIC DNA]</scope>
    <source>
        <strain evidence="7 8">HB172198</strain>
    </source>
</reference>
<keyword evidence="3" id="KW-0143">Chaperone</keyword>
<dbReference type="OrthoDB" id="9808822at2"/>
<gene>
    <name evidence="7" type="ORF">E6C60_2410</name>
</gene>
<dbReference type="Pfam" id="PF07683">
    <property type="entry name" value="CobW_C"/>
    <property type="match status" value="1"/>
</dbReference>
<evidence type="ECO:0000256" key="3">
    <source>
        <dbReference type="ARBA" id="ARBA00023186"/>
    </source>
</evidence>
<dbReference type="InterPro" id="IPR011629">
    <property type="entry name" value="CobW-like_C"/>
</dbReference>
<feature type="domain" description="CobW C-terminal" evidence="6">
    <location>
        <begin position="242"/>
        <end position="329"/>
    </location>
</feature>
<dbReference type="GO" id="GO:0005737">
    <property type="term" value="C:cytoplasm"/>
    <property type="evidence" value="ECO:0007669"/>
    <property type="project" value="TreeGrafter"/>
</dbReference>
<evidence type="ECO:0000259" key="6">
    <source>
        <dbReference type="SMART" id="SM00833"/>
    </source>
</evidence>
<evidence type="ECO:0000256" key="2">
    <source>
        <dbReference type="ARBA" id="ARBA00022801"/>
    </source>
</evidence>
<dbReference type="PANTHER" id="PTHR13748:SF62">
    <property type="entry name" value="COBW DOMAIN-CONTAINING PROTEIN"/>
    <property type="match status" value="1"/>
</dbReference>
<keyword evidence="1" id="KW-0547">Nucleotide-binding</keyword>
<proteinExistence type="inferred from homology"/>
<dbReference type="RefSeq" id="WP_138226040.1">
    <property type="nucleotide sequence ID" value="NZ_CP040396.1"/>
</dbReference>
<evidence type="ECO:0000313" key="7">
    <source>
        <dbReference type="EMBL" id="QCT03122.1"/>
    </source>
</evidence>
<dbReference type="Proteomes" id="UP000300879">
    <property type="component" value="Chromosome"/>
</dbReference>
<dbReference type="InterPro" id="IPR003495">
    <property type="entry name" value="CobW/HypB/UreG_nucleotide-bd"/>
</dbReference>
<dbReference type="InterPro" id="IPR036627">
    <property type="entry name" value="CobW-likC_sf"/>
</dbReference>
<protein>
    <submittedName>
        <fullName evidence="7">Cobalamin synthesis protein P47K</fullName>
    </submittedName>
</protein>
<accession>A0A4P8XK97</accession>
<dbReference type="GO" id="GO:0000166">
    <property type="term" value="F:nucleotide binding"/>
    <property type="evidence" value="ECO:0007669"/>
    <property type="project" value="UniProtKB-KW"/>
</dbReference>
<comment type="catalytic activity">
    <reaction evidence="5">
        <text>GTP + H2O = GDP + phosphate + H(+)</text>
        <dbReference type="Rhea" id="RHEA:19669"/>
        <dbReference type="ChEBI" id="CHEBI:15377"/>
        <dbReference type="ChEBI" id="CHEBI:15378"/>
        <dbReference type="ChEBI" id="CHEBI:37565"/>
        <dbReference type="ChEBI" id="CHEBI:43474"/>
        <dbReference type="ChEBI" id="CHEBI:58189"/>
    </reaction>
    <physiologicalReaction direction="left-to-right" evidence="5">
        <dbReference type="Rhea" id="RHEA:19670"/>
    </physiologicalReaction>
</comment>
<organism evidence="7 8">
    <name type="scientific">Paenibacillus algicola</name>
    <dbReference type="NCBI Taxonomy" id="2565926"/>
    <lineage>
        <taxon>Bacteria</taxon>
        <taxon>Bacillati</taxon>
        <taxon>Bacillota</taxon>
        <taxon>Bacilli</taxon>
        <taxon>Bacillales</taxon>
        <taxon>Paenibacillaceae</taxon>
        <taxon>Paenibacillus</taxon>
    </lineage>
</organism>
<dbReference type="EMBL" id="CP040396">
    <property type="protein sequence ID" value="QCT03122.1"/>
    <property type="molecule type" value="Genomic_DNA"/>
</dbReference>
<dbReference type="SMART" id="SM00833">
    <property type="entry name" value="CobW_C"/>
    <property type="match status" value="1"/>
</dbReference>